<reference evidence="2" key="1">
    <citation type="submission" date="2016-11" db="EMBL/GenBank/DDBJ databases">
        <authorList>
            <person name="Varghese N."/>
            <person name="Submissions S."/>
        </authorList>
    </citation>
    <scope>NUCLEOTIDE SEQUENCE [LARGE SCALE GENOMIC DNA]</scope>
    <source>
        <strain evidence="2">DSM 26134</strain>
    </source>
</reference>
<name>A0A1M6RBH9_REIAG</name>
<evidence type="ECO:0000313" key="1">
    <source>
        <dbReference type="EMBL" id="SHK29770.1"/>
    </source>
</evidence>
<organism evidence="1 2">
    <name type="scientific">Reichenbachiella agariperforans</name>
    <dbReference type="NCBI Taxonomy" id="156994"/>
    <lineage>
        <taxon>Bacteria</taxon>
        <taxon>Pseudomonadati</taxon>
        <taxon>Bacteroidota</taxon>
        <taxon>Cytophagia</taxon>
        <taxon>Cytophagales</taxon>
        <taxon>Reichenbachiellaceae</taxon>
        <taxon>Reichenbachiella</taxon>
    </lineage>
</organism>
<proteinExistence type="predicted"/>
<dbReference type="PIRSF" id="PIRSF008502">
    <property type="entry name" value="UCP008502"/>
    <property type="match status" value="1"/>
</dbReference>
<accession>A0A1M6RBH9</accession>
<keyword evidence="2" id="KW-1185">Reference proteome</keyword>
<evidence type="ECO:0000313" key="2">
    <source>
        <dbReference type="Proteomes" id="UP000184474"/>
    </source>
</evidence>
<dbReference type="RefSeq" id="WP_073122717.1">
    <property type="nucleotide sequence ID" value="NZ_FRAA01000004.1"/>
</dbReference>
<dbReference type="PANTHER" id="PTHR36439">
    <property type="entry name" value="BLL4334 PROTEIN"/>
    <property type="match status" value="1"/>
</dbReference>
<dbReference type="SUPFAM" id="SSF160379">
    <property type="entry name" value="SP0830-like"/>
    <property type="match status" value="1"/>
</dbReference>
<protein>
    <submittedName>
        <fullName evidence="1">Uncharacterized conserved protein, DUF1697 family</fullName>
    </submittedName>
</protein>
<gene>
    <name evidence="1" type="ORF">SAMN04488028_104105</name>
</gene>
<dbReference type="Proteomes" id="UP000184474">
    <property type="component" value="Unassembled WGS sequence"/>
</dbReference>
<dbReference type="EMBL" id="FRAA01000004">
    <property type="protein sequence ID" value="SHK29770.1"/>
    <property type="molecule type" value="Genomic_DNA"/>
</dbReference>
<dbReference type="Pfam" id="PF08002">
    <property type="entry name" value="DUF1697"/>
    <property type="match status" value="1"/>
</dbReference>
<dbReference type="PANTHER" id="PTHR36439:SF1">
    <property type="entry name" value="DUF1697 DOMAIN-CONTAINING PROTEIN"/>
    <property type="match status" value="1"/>
</dbReference>
<dbReference type="InterPro" id="IPR012545">
    <property type="entry name" value="DUF1697"/>
</dbReference>
<sequence length="175" mass="19743">MKKYVALLRGINVSGQKKIKMAELKVALEAAGLQSVQTYIQSGNIVFESEESEEQAAARIEGAIYGAYNFEVPTVVFEQSTLEGIRAAHPFRTQVEDTKGLYVCWMLDEPAEDRLQLLADADLGGDEYQIIDHLIYTCYHRGMGKSKMDISFLEKKLKVRATSRNWNTVSKLIEM</sequence>
<dbReference type="AlphaFoldDB" id="A0A1M6RBH9"/>
<dbReference type="Gene3D" id="3.30.70.1280">
    <property type="entry name" value="SP0830-like domains"/>
    <property type="match status" value="1"/>
</dbReference>